<comment type="caution">
    <text evidence="4">The sequence shown here is derived from an EMBL/GenBank/DDBJ whole genome shotgun (WGS) entry which is preliminary data.</text>
</comment>
<feature type="region of interest" description="Disordered" evidence="1">
    <location>
        <begin position="21"/>
        <end position="78"/>
    </location>
</feature>
<keyword evidence="2" id="KW-1133">Transmembrane helix</keyword>
<feature type="compositionally biased region" description="Pro residues" evidence="1">
    <location>
        <begin position="47"/>
        <end position="72"/>
    </location>
</feature>
<gene>
    <name evidence="4" type="ORF">CYMTET_14024</name>
</gene>
<sequence>MRNRHFWTALQLFFVMQASNARRSKPDMAKALPLLRDKTPPGQKPAAPSPPPSPPPPPPSPPSPPSPPPSPLPVSYETASLVVQENLHKNSYGEATTDAKAAFTQNTLASARTGSNAREPGVRASMGQNTYDTDSLLAALGAVEPNAEGANVLKATTTDPVSGKQTVDILISLQKTPVSNETSTFQNASSTNSSSPPRIETSTFQNASSTNSSSPPPPPVFVPMPVPIPVSRPAPENASGNTAQRLSNVSTAQEKSFWALAAHSESAELSKKATYGGGGVESLKNIRPLRWPTMDSNPIMYLVGSCVALGLTITILVSRGDYRVRTKEQDFKRPHDGVPPGDNRPSTFFDRQYYNLATSKYTETHTRQANSYDIVPRIASDLAQTPDSNPPRYRVNRPTPACKEGFDSLAVLHSEAARHGGKEGFDSPAALHSEAARHSGKEGFDSLAVLHSEAARHGGKSVFEFRYTLTVIDTHSG</sequence>
<evidence type="ECO:0000256" key="3">
    <source>
        <dbReference type="SAM" id="SignalP"/>
    </source>
</evidence>
<evidence type="ECO:0000256" key="2">
    <source>
        <dbReference type="SAM" id="Phobius"/>
    </source>
</evidence>
<evidence type="ECO:0000313" key="4">
    <source>
        <dbReference type="EMBL" id="KAK3278007.1"/>
    </source>
</evidence>
<dbReference type="AlphaFoldDB" id="A0AAE0GHC0"/>
<protein>
    <recommendedName>
        <fullName evidence="6">C2H2-type domain-containing protein</fullName>
    </recommendedName>
</protein>
<feature type="chain" id="PRO_5042141911" description="C2H2-type domain-containing protein" evidence="3">
    <location>
        <begin position="22"/>
        <end position="477"/>
    </location>
</feature>
<feature type="region of interest" description="Disordered" evidence="1">
    <location>
        <begin position="419"/>
        <end position="438"/>
    </location>
</feature>
<evidence type="ECO:0000313" key="5">
    <source>
        <dbReference type="Proteomes" id="UP001190700"/>
    </source>
</evidence>
<evidence type="ECO:0008006" key="6">
    <source>
        <dbReference type="Google" id="ProtNLM"/>
    </source>
</evidence>
<proteinExistence type="predicted"/>
<keyword evidence="5" id="KW-1185">Reference proteome</keyword>
<feature type="signal peptide" evidence="3">
    <location>
        <begin position="1"/>
        <end position="21"/>
    </location>
</feature>
<dbReference type="Proteomes" id="UP001190700">
    <property type="component" value="Unassembled WGS sequence"/>
</dbReference>
<keyword evidence="3" id="KW-0732">Signal</keyword>
<keyword evidence="2" id="KW-0812">Transmembrane</keyword>
<feature type="region of interest" description="Disordered" evidence="1">
    <location>
        <begin position="178"/>
        <end position="222"/>
    </location>
</feature>
<reference evidence="4 5" key="1">
    <citation type="journal article" date="2015" name="Genome Biol. Evol.">
        <title>Comparative Genomics of a Bacterivorous Green Alga Reveals Evolutionary Causalities and Consequences of Phago-Mixotrophic Mode of Nutrition.</title>
        <authorList>
            <person name="Burns J.A."/>
            <person name="Paasch A."/>
            <person name="Narechania A."/>
            <person name="Kim E."/>
        </authorList>
    </citation>
    <scope>NUCLEOTIDE SEQUENCE [LARGE SCALE GENOMIC DNA]</scope>
    <source>
        <strain evidence="4 5">PLY_AMNH</strain>
    </source>
</reference>
<feature type="compositionally biased region" description="Polar residues" evidence="1">
    <location>
        <begin position="178"/>
        <end position="207"/>
    </location>
</feature>
<organism evidence="4 5">
    <name type="scientific">Cymbomonas tetramitiformis</name>
    <dbReference type="NCBI Taxonomy" id="36881"/>
    <lineage>
        <taxon>Eukaryota</taxon>
        <taxon>Viridiplantae</taxon>
        <taxon>Chlorophyta</taxon>
        <taxon>Pyramimonadophyceae</taxon>
        <taxon>Pyramimonadales</taxon>
        <taxon>Pyramimonadaceae</taxon>
        <taxon>Cymbomonas</taxon>
    </lineage>
</organism>
<name>A0AAE0GHC0_9CHLO</name>
<evidence type="ECO:0000256" key="1">
    <source>
        <dbReference type="SAM" id="MobiDB-lite"/>
    </source>
</evidence>
<feature type="transmembrane region" description="Helical" evidence="2">
    <location>
        <begin position="299"/>
        <end position="317"/>
    </location>
</feature>
<accession>A0AAE0GHC0</accession>
<dbReference type="EMBL" id="LGRX02005689">
    <property type="protein sequence ID" value="KAK3278007.1"/>
    <property type="molecule type" value="Genomic_DNA"/>
</dbReference>
<keyword evidence="2" id="KW-0472">Membrane</keyword>